<protein>
    <submittedName>
        <fullName evidence="5">Protein SCO1/2</fullName>
    </submittedName>
</protein>
<feature type="signal peptide" evidence="3">
    <location>
        <begin position="1"/>
        <end position="33"/>
    </location>
</feature>
<dbReference type="InterPro" id="IPR013766">
    <property type="entry name" value="Thioredoxin_domain"/>
</dbReference>
<gene>
    <name evidence="5" type="ORF">M2319_000797</name>
</gene>
<dbReference type="InterPro" id="IPR036249">
    <property type="entry name" value="Thioredoxin-like_sf"/>
</dbReference>
<evidence type="ECO:0000259" key="4">
    <source>
        <dbReference type="PROSITE" id="PS51352"/>
    </source>
</evidence>
<dbReference type="EMBL" id="JAOQNS010000002">
    <property type="protein sequence ID" value="MCW2306478.1"/>
    <property type="molecule type" value="Genomic_DNA"/>
</dbReference>
<dbReference type="SUPFAM" id="SSF52833">
    <property type="entry name" value="Thioredoxin-like"/>
    <property type="match status" value="1"/>
</dbReference>
<comment type="similarity">
    <text evidence="1">Belongs to the SCO1/2 family.</text>
</comment>
<dbReference type="PANTHER" id="PTHR12151">
    <property type="entry name" value="ELECTRON TRANSPORT PROTIN SCO1/SENC FAMILY MEMBER"/>
    <property type="match status" value="1"/>
</dbReference>
<keyword evidence="2" id="KW-0186">Copper</keyword>
<dbReference type="PROSITE" id="PS51318">
    <property type="entry name" value="TAT"/>
    <property type="match status" value="1"/>
</dbReference>
<evidence type="ECO:0000256" key="3">
    <source>
        <dbReference type="SAM" id="SignalP"/>
    </source>
</evidence>
<dbReference type="Pfam" id="PF02630">
    <property type="entry name" value="SCO1-SenC"/>
    <property type="match status" value="1"/>
</dbReference>
<accession>A0ABT3H7V5</accession>
<name>A0ABT3H7V5_9HYPH</name>
<organism evidence="5 6">
    <name type="scientific">Rhodobium gokarnense</name>
    <dbReference type="NCBI Taxonomy" id="364296"/>
    <lineage>
        <taxon>Bacteria</taxon>
        <taxon>Pseudomonadati</taxon>
        <taxon>Pseudomonadota</taxon>
        <taxon>Alphaproteobacteria</taxon>
        <taxon>Hyphomicrobiales</taxon>
        <taxon>Rhodobiaceae</taxon>
        <taxon>Rhodobium</taxon>
    </lineage>
</organism>
<comment type="caution">
    <text evidence="5">The sequence shown here is derived from an EMBL/GenBank/DDBJ whole genome shotgun (WGS) entry which is preliminary data.</text>
</comment>
<evidence type="ECO:0000313" key="5">
    <source>
        <dbReference type="EMBL" id="MCW2306478.1"/>
    </source>
</evidence>
<dbReference type="RefSeq" id="WP_264600145.1">
    <property type="nucleotide sequence ID" value="NZ_JAOQNS010000002.1"/>
</dbReference>
<dbReference type="InterPro" id="IPR003782">
    <property type="entry name" value="SCO1/SenC"/>
</dbReference>
<sequence length="213" mass="23341">MSDHQRRLVTASMVAGAALLAAMAVLPAAPADAATVVVREADKTEAAPERRAFVMTDTKGRMFTDQDMLGSFALIYFGYTSCPDVCPTSLQTVAMALDELGDDADRLKAIFVSVDPERDTPEVMRQYISMFDERIIGLTGPKPFIDSMVAAYNVKYEIGEIDPERPKDYLVDHSASIAFVGPDGKLITRFGYGMTSEQIAERIRDIISKTTVN</sequence>
<dbReference type="CDD" id="cd02968">
    <property type="entry name" value="SCO"/>
    <property type="match status" value="1"/>
</dbReference>
<dbReference type="PANTHER" id="PTHR12151:SF25">
    <property type="entry name" value="LINALOOL DEHYDRATASE_ISOMERASE DOMAIN-CONTAINING PROTEIN"/>
    <property type="match status" value="1"/>
</dbReference>
<evidence type="ECO:0000256" key="1">
    <source>
        <dbReference type="ARBA" id="ARBA00010996"/>
    </source>
</evidence>
<dbReference type="InterPro" id="IPR006311">
    <property type="entry name" value="TAT_signal"/>
</dbReference>
<evidence type="ECO:0000313" key="6">
    <source>
        <dbReference type="Proteomes" id="UP001209755"/>
    </source>
</evidence>
<feature type="chain" id="PRO_5046979755" evidence="3">
    <location>
        <begin position="34"/>
        <end position="213"/>
    </location>
</feature>
<reference evidence="6" key="1">
    <citation type="submission" date="2023-07" db="EMBL/GenBank/DDBJ databases">
        <title>Genome sequencing of Purple Non-Sulfur Bacteria from various extreme environments.</title>
        <authorList>
            <person name="Mayer M."/>
        </authorList>
    </citation>
    <scope>NUCLEOTIDE SEQUENCE [LARGE SCALE GENOMIC DNA]</scope>
    <source>
        <strain evidence="6">DSM 17935</strain>
    </source>
</reference>
<dbReference type="PROSITE" id="PS51352">
    <property type="entry name" value="THIOREDOXIN_2"/>
    <property type="match status" value="1"/>
</dbReference>
<feature type="domain" description="Thioredoxin" evidence="4">
    <location>
        <begin position="41"/>
        <end position="208"/>
    </location>
</feature>
<keyword evidence="6" id="KW-1185">Reference proteome</keyword>
<keyword evidence="3" id="KW-0732">Signal</keyword>
<dbReference type="Gene3D" id="3.40.30.10">
    <property type="entry name" value="Glutaredoxin"/>
    <property type="match status" value="1"/>
</dbReference>
<dbReference type="Proteomes" id="UP001209755">
    <property type="component" value="Unassembled WGS sequence"/>
</dbReference>
<proteinExistence type="inferred from homology"/>
<evidence type="ECO:0000256" key="2">
    <source>
        <dbReference type="ARBA" id="ARBA00023008"/>
    </source>
</evidence>